<evidence type="ECO:0000259" key="6">
    <source>
        <dbReference type="Pfam" id="PF14870"/>
    </source>
</evidence>
<dbReference type="PIRSF" id="PIRSF017875">
    <property type="entry name" value="PSII_HCF136"/>
    <property type="match status" value="1"/>
</dbReference>
<feature type="chain" id="PRO_5041755311" description="Photosystem II assembly protein Ycf48" evidence="4">
    <location>
        <begin position="28"/>
        <end position="330"/>
    </location>
</feature>
<name>A0AAE3GRF7_9CYAN</name>
<dbReference type="InterPro" id="IPR028203">
    <property type="entry name" value="PSII_CF48-like_dom"/>
</dbReference>
<keyword evidence="3 4" id="KW-0604">Photosystem II</keyword>
<organism evidence="7 8">
    <name type="scientific">Limnofasciculus baicalensis BBK-W-15</name>
    <dbReference type="NCBI Taxonomy" id="2699891"/>
    <lineage>
        <taxon>Bacteria</taxon>
        <taxon>Bacillati</taxon>
        <taxon>Cyanobacteriota</taxon>
        <taxon>Cyanophyceae</taxon>
        <taxon>Coleofasciculales</taxon>
        <taxon>Coleofasciculaceae</taxon>
        <taxon>Limnofasciculus</taxon>
        <taxon>Limnofasciculus baicalensis</taxon>
    </lineage>
</organism>
<evidence type="ECO:0000313" key="7">
    <source>
        <dbReference type="EMBL" id="MCP2728904.1"/>
    </source>
</evidence>
<accession>A0AAE3GRF7</accession>
<dbReference type="GO" id="GO:0015979">
    <property type="term" value="P:photosynthesis"/>
    <property type="evidence" value="ECO:0007669"/>
    <property type="project" value="UniProtKB-KW"/>
</dbReference>
<sequence length="330" mass="35853" precursor="true">MKILQRIVILLAIACLCISCKSAPSLGYNPWEVVTLPTDSTLQDVGFTGDSDRGWMVGSNATLLETTDGGDTWQEKVVELDGLNYRFTSVSFSGDEGWIAGAPAILLHTTDGGTSWSRLRLSSRLPGDPNTILALGPQSAEISTTVGAIYRTVDGGKTWQALVEQAVGVIRNIYRSVDGEYVAVSSNGSFYSTWEPGQTAWVQHNRTSSKRLQSMGFTQDGNLWLLGRGGVLQFSASEDLESWEDPLYPDQRTSLGLLDLAYRTPEEVWISGGSGSLLCSLDGGKTWLKDIEAENIPANLYKIVFLTPEKGFILGNNGVLLKYEQPESAA</sequence>
<comment type="function">
    <text evidence="4">A factor required for optimal assembly of photosystem II (PSII), acting in the early stages of PSII assembly. Also plays a role in replacement of photodamaged D1 (psbA). Assists YidC in synthesis of chlorophyll-binding proteins.</text>
</comment>
<keyword evidence="1 4" id="KW-0602">Photosynthesis</keyword>
<gene>
    <name evidence="4" type="primary">ycf48</name>
    <name evidence="7" type="ORF">NJ959_10580</name>
</gene>
<dbReference type="Gene3D" id="2.130.10.10">
    <property type="entry name" value="YVTN repeat-like/Quinoprotein amine dehydrogenase"/>
    <property type="match status" value="1"/>
</dbReference>
<dbReference type="PANTHER" id="PTHR47199:SF2">
    <property type="entry name" value="PHOTOSYSTEM II STABILITY_ASSEMBLY FACTOR HCF136, CHLOROPLASTIC"/>
    <property type="match status" value="1"/>
</dbReference>
<dbReference type="PANTHER" id="PTHR47199">
    <property type="entry name" value="PHOTOSYSTEM II STABILITY/ASSEMBLY FACTOR HCF136, CHLOROPLASTIC"/>
    <property type="match status" value="1"/>
</dbReference>
<evidence type="ECO:0000256" key="3">
    <source>
        <dbReference type="ARBA" id="ARBA00023276"/>
    </source>
</evidence>
<dbReference type="InterPro" id="IPR016705">
    <property type="entry name" value="Ycf48/Hcf136"/>
</dbReference>
<proteinExistence type="inferred from homology"/>
<comment type="domain">
    <text evidence="4">A 7-bladed beta-propeller torus, about 55 by 55 Angstroms, with a depth of about 25 Angstroms and a central pore.</text>
</comment>
<dbReference type="Pfam" id="PF14870">
    <property type="entry name" value="PSII_BNR"/>
    <property type="match status" value="1"/>
</dbReference>
<comment type="similarity">
    <text evidence="4 5">Belongs to the Ycf48 family.</text>
</comment>
<protein>
    <recommendedName>
        <fullName evidence="4 5">Photosystem II assembly protein Ycf48</fullName>
    </recommendedName>
</protein>
<keyword evidence="4" id="KW-0793">Thylakoid</keyword>
<feature type="signal peptide" evidence="4">
    <location>
        <begin position="1"/>
        <end position="27"/>
    </location>
</feature>
<evidence type="ECO:0000256" key="4">
    <source>
        <dbReference type="HAMAP-Rule" id="MF_01348"/>
    </source>
</evidence>
<dbReference type="Proteomes" id="UP001204953">
    <property type="component" value="Unassembled WGS sequence"/>
</dbReference>
<dbReference type="NCBIfam" id="NF010237">
    <property type="entry name" value="PRK13684.1"/>
    <property type="match status" value="1"/>
</dbReference>
<dbReference type="EMBL" id="JAMZMM010000081">
    <property type="protein sequence ID" value="MCP2728904.1"/>
    <property type="molecule type" value="Genomic_DNA"/>
</dbReference>
<dbReference type="AlphaFoldDB" id="A0AAE3GRF7"/>
<evidence type="ECO:0000256" key="2">
    <source>
        <dbReference type="ARBA" id="ARBA00022729"/>
    </source>
</evidence>
<dbReference type="SUPFAM" id="SSF110296">
    <property type="entry name" value="Oligoxyloglucan reducing end-specific cellobiohydrolase"/>
    <property type="match status" value="1"/>
</dbReference>
<evidence type="ECO:0000313" key="8">
    <source>
        <dbReference type="Proteomes" id="UP001204953"/>
    </source>
</evidence>
<dbReference type="InterPro" id="IPR015943">
    <property type="entry name" value="WD40/YVTN_repeat-like_dom_sf"/>
</dbReference>
<evidence type="ECO:0000256" key="5">
    <source>
        <dbReference type="PIRNR" id="PIRNR017875"/>
    </source>
</evidence>
<keyword evidence="8" id="KW-1185">Reference proteome</keyword>
<feature type="domain" description="Photosynthesis system II assembly factor Ycf48/Hcf136-like" evidence="6">
    <location>
        <begin position="27"/>
        <end position="323"/>
    </location>
</feature>
<dbReference type="GO" id="GO:0031979">
    <property type="term" value="C:plasma membrane-derived thylakoid lumen"/>
    <property type="evidence" value="ECO:0007669"/>
    <property type="project" value="UniProtKB-SubCell"/>
</dbReference>
<comment type="caution">
    <text evidence="7">The sequence shown here is derived from an EMBL/GenBank/DDBJ whole genome shotgun (WGS) entry which is preliminary data.</text>
</comment>
<evidence type="ECO:0000256" key="1">
    <source>
        <dbReference type="ARBA" id="ARBA00022531"/>
    </source>
</evidence>
<comment type="subcellular location">
    <subcellularLocation>
        <location evidence="4">Cellular thylakoid lumen</location>
    </subcellularLocation>
    <text evidence="4">Associated with a PSII precusor complex on the lumenal side of the thylakoid membrane.</text>
</comment>
<dbReference type="HAMAP" id="MF_01348">
    <property type="entry name" value="Ycf48"/>
    <property type="match status" value="1"/>
</dbReference>
<reference evidence="7" key="1">
    <citation type="submission" date="2022-06" db="EMBL/GenBank/DDBJ databases">
        <title>New cyanobacteria of genus Symplocastrum in benthos of Lake Baikal.</title>
        <authorList>
            <person name="Sorokovikova E."/>
            <person name="Tikhonova I."/>
            <person name="Krasnopeev A."/>
            <person name="Evseev P."/>
            <person name="Gladkikh A."/>
            <person name="Belykh O."/>
        </authorList>
    </citation>
    <scope>NUCLEOTIDE SEQUENCE</scope>
    <source>
        <strain evidence="7">BBK-W-15</strain>
    </source>
</reference>
<keyword evidence="2 4" id="KW-0732">Signal</keyword>
<dbReference type="GO" id="GO:0009523">
    <property type="term" value="C:photosystem II"/>
    <property type="evidence" value="ECO:0007669"/>
    <property type="project" value="UniProtKB-KW"/>
</dbReference>
<dbReference type="CDD" id="cd15482">
    <property type="entry name" value="Sialidase_non-viral"/>
    <property type="match status" value="1"/>
</dbReference>